<accession>A0ABS4QJ17</accession>
<evidence type="ECO:0000313" key="3">
    <source>
        <dbReference type="EMBL" id="MBP2190661.1"/>
    </source>
</evidence>
<organism evidence="3 4">
    <name type="scientific">Nocardia goodfellowii</name>
    <dbReference type="NCBI Taxonomy" id="882446"/>
    <lineage>
        <taxon>Bacteria</taxon>
        <taxon>Bacillati</taxon>
        <taxon>Actinomycetota</taxon>
        <taxon>Actinomycetes</taxon>
        <taxon>Mycobacteriales</taxon>
        <taxon>Nocardiaceae</taxon>
        <taxon>Nocardia</taxon>
    </lineage>
</organism>
<keyword evidence="2" id="KW-0812">Transmembrane</keyword>
<feature type="transmembrane region" description="Helical" evidence="2">
    <location>
        <begin position="134"/>
        <end position="162"/>
    </location>
</feature>
<dbReference type="EMBL" id="JAGGMR010000001">
    <property type="protein sequence ID" value="MBP2190661.1"/>
    <property type="molecule type" value="Genomic_DNA"/>
</dbReference>
<proteinExistence type="predicted"/>
<feature type="transmembrane region" description="Helical" evidence="2">
    <location>
        <begin position="80"/>
        <end position="98"/>
    </location>
</feature>
<feature type="transmembrane region" description="Helical" evidence="2">
    <location>
        <begin position="53"/>
        <end position="73"/>
    </location>
</feature>
<dbReference type="PANTHER" id="PTHR40076:SF1">
    <property type="entry name" value="MEMBRANE PROTEIN"/>
    <property type="match status" value="1"/>
</dbReference>
<evidence type="ECO:0000256" key="1">
    <source>
        <dbReference type="SAM" id="MobiDB-lite"/>
    </source>
</evidence>
<feature type="region of interest" description="Disordered" evidence="1">
    <location>
        <begin position="1"/>
        <end position="25"/>
    </location>
</feature>
<dbReference type="InterPro" id="IPR010380">
    <property type="entry name" value="DUF975"/>
</dbReference>
<keyword evidence="2" id="KW-1133">Transmembrane helix</keyword>
<gene>
    <name evidence="3" type="ORF">BJ987_003562</name>
</gene>
<dbReference type="Proteomes" id="UP001519325">
    <property type="component" value="Unassembled WGS sequence"/>
</dbReference>
<name>A0ABS4QJ17_9NOCA</name>
<dbReference type="RefSeq" id="WP_245366017.1">
    <property type="nucleotide sequence ID" value="NZ_JAGGMR010000001.1"/>
</dbReference>
<dbReference type="PANTHER" id="PTHR40076">
    <property type="entry name" value="MEMBRANE PROTEIN-RELATED"/>
    <property type="match status" value="1"/>
</dbReference>
<keyword evidence="2" id="KW-0472">Membrane</keyword>
<feature type="transmembrane region" description="Helical" evidence="2">
    <location>
        <begin position="183"/>
        <end position="203"/>
    </location>
</feature>
<protein>
    <submittedName>
        <fullName evidence="3">Membrane protein</fullName>
    </submittedName>
</protein>
<feature type="transmembrane region" description="Helical" evidence="2">
    <location>
        <begin position="209"/>
        <end position="230"/>
    </location>
</feature>
<comment type="caution">
    <text evidence="3">The sequence shown here is derived from an EMBL/GenBank/DDBJ whole genome shotgun (WGS) entry which is preliminary data.</text>
</comment>
<sequence length="239" mass="24977">MQPPPGGMPPPGGHKPPGQPAFGYQAAAPDRPTGLDVGSALGYGLDRFRGNTAPWLGITAVGFAIYLVYWLFVAIFEPNSVLVLTVLFLAVMAALWLLQAAMVRGALYETDGTPPVFGSYFQVGNAGNVLLTSLIAFVATFIGLALLVLPGIIIGVLCMFALHFVVDQDLGPIQAIRSSARLVMANVGPVLLLALAVLVLTFLGALLCGFGLLVAAPIAVIAVTYAYRILTDGTLVPSR</sequence>
<evidence type="ECO:0000256" key="2">
    <source>
        <dbReference type="SAM" id="Phobius"/>
    </source>
</evidence>
<keyword evidence="4" id="KW-1185">Reference proteome</keyword>
<reference evidence="3 4" key="1">
    <citation type="submission" date="2021-03" db="EMBL/GenBank/DDBJ databases">
        <title>Sequencing the genomes of 1000 actinobacteria strains.</title>
        <authorList>
            <person name="Klenk H.-P."/>
        </authorList>
    </citation>
    <scope>NUCLEOTIDE SEQUENCE [LARGE SCALE GENOMIC DNA]</scope>
    <source>
        <strain evidence="3 4">DSM 45516</strain>
    </source>
</reference>
<feature type="compositionally biased region" description="Pro residues" evidence="1">
    <location>
        <begin position="1"/>
        <end position="19"/>
    </location>
</feature>
<evidence type="ECO:0000313" key="4">
    <source>
        <dbReference type="Proteomes" id="UP001519325"/>
    </source>
</evidence>